<dbReference type="GO" id="GO:1902369">
    <property type="term" value="P:negative regulation of RNA catabolic process"/>
    <property type="evidence" value="ECO:0007669"/>
    <property type="project" value="TreeGrafter"/>
</dbReference>
<evidence type="ECO:0000256" key="4">
    <source>
        <dbReference type="SAM" id="MobiDB-lite"/>
    </source>
</evidence>
<feature type="region of interest" description="Disordered" evidence="4">
    <location>
        <begin position="161"/>
        <end position="205"/>
    </location>
</feature>
<feature type="compositionally biased region" description="Acidic residues" evidence="4">
    <location>
        <begin position="189"/>
        <end position="199"/>
    </location>
</feature>
<dbReference type="Proteomes" id="UP000186601">
    <property type="component" value="Unassembled WGS sequence"/>
</dbReference>
<dbReference type="GO" id="GO:0071013">
    <property type="term" value="C:catalytic step 2 spliceosome"/>
    <property type="evidence" value="ECO:0007669"/>
    <property type="project" value="TreeGrafter"/>
</dbReference>
<sequence length="1020" mass="115268">MSAPSFSSFSPSFKSFPDLNAGSSNETKPPSDDVKQRKKHKKRDRRDRVDSTEHRRSKRHGEGSNDQTISVDYAGQSLEPERLHSRPLFYSDRKGDLLNVKYGSLHAGDIPKYHLGPTLTDSSTRHILKAPPTRSLINLGGKDRYKYKELDGFLRISSTSNSRDLPSYKDIERVEHNGNSDDSTSSSGAEEDSGNEDSDYSPISSRQTTLISIEEHLAADPSSIESWLSLLSHTLSTVPIDSPNAFKVRSEITIAVLLRAFSAHPTPQRSRKLRLKYLRAAEEIWDLTKLLDEWEEVLKLSDIELWMAWFDWKIRTACKSVDEVVEAAIRVLSAVPVDDENGKLRVFWRTAVAFSDAGYVERATALFQAQAELFFKNPPNLQNSSTRNLSFEAFWESEVPRLGEPNAMGWATWEAAGRPDDMSAVGTSHKNQHSDAPDPYARWATDELLADRSELLPTRSTDEADSDPYATIMFSDIQPLLLALNSPHAKHTFRLIWLSFLGLHIPGFEASLSENASDNTDDRWSSTYMRSSPFLSSIFPQDISSTSVADAQAGALVGRKREFSSAFGPVKQWGCGVVDPLDPIGSEKWTMWTKTDVESVDAELTREIFRQCRLPGYDVEWDILHVGFEAAWNTKNAIKVSKFYLATAQDSLPHWAAHARLERLRGRLDEARKIYRTILASAVPNNSAVGMLWWDWAEMEWCCDNLEAAQDVVLHSAGVAGNGGAGILRAKRYLENTTAQLPEERWKERVAWSNLRALLELLTSSTTAALSVYEMQLGALKERTLAHECLTVALLQLLYKHGILLRNPMPQTLLRDRALKALEIYPSNTLILGLFLEAERGHGLWGRVRLMLCEGMSGDISKEKDVSRRVAEVWAVGWEKGRWKAEEERVRNGLSVAVQDERTRGSSILWHIYLEFEIRTGKLHKAKKLLFRAVKECPLVKDLYLLAFGPLRPVFSVRELDEWAETMAERGIRMRRGLEDVLAGWIEAAPSSQVQMRKDTDDGEDEIEYNARELRRLMPF</sequence>
<dbReference type="OrthoDB" id="297219at2759"/>
<dbReference type="InterPro" id="IPR011990">
    <property type="entry name" value="TPR-like_helical_dom_sf"/>
</dbReference>
<comment type="caution">
    <text evidence="5">The sequence shown here is derived from an EMBL/GenBank/DDBJ whole genome shotgun (WGS) entry which is preliminary data.</text>
</comment>
<evidence type="ECO:0000313" key="5">
    <source>
        <dbReference type="EMBL" id="PSR75909.1"/>
    </source>
</evidence>
<feature type="compositionally biased region" description="Basic residues" evidence="4">
    <location>
        <begin position="36"/>
        <end position="45"/>
    </location>
</feature>
<evidence type="ECO:0000256" key="2">
    <source>
        <dbReference type="ARBA" id="ARBA00009265"/>
    </source>
</evidence>
<evidence type="ECO:0000256" key="1">
    <source>
        <dbReference type="ARBA" id="ARBA00004123"/>
    </source>
</evidence>
<dbReference type="PANTHER" id="PTHR13471:SF0">
    <property type="entry name" value="NUCLEAR EXOSOME REGULATOR NRDE2"/>
    <property type="match status" value="1"/>
</dbReference>
<evidence type="ECO:0000313" key="6">
    <source>
        <dbReference type="Proteomes" id="UP000186601"/>
    </source>
</evidence>
<dbReference type="InterPro" id="IPR013633">
    <property type="entry name" value="NRDE-2"/>
</dbReference>
<dbReference type="EMBL" id="MLYV02000872">
    <property type="protein sequence ID" value="PSR75909.1"/>
    <property type="molecule type" value="Genomic_DNA"/>
</dbReference>
<dbReference type="Gene3D" id="1.25.40.10">
    <property type="entry name" value="Tetratricopeptide repeat domain"/>
    <property type="match status" value="1"/>
</dbReference>
<name>A0A2R6NSQ9_9APHY</name>
<keyword evidence="6" id="KW-1185">Reference proteome</keyword>
<accession>A0A2R6NSQ9</accession>
<gene>
    <name evidence="5" type="ORF">PHLCEN_2v8823</name>
</gene>
<dbReference type="GO" id="GO:0031048">
    <property type="term" value="P:regulatory ncRNA-mediated heterochromatin formation"/>
    <property type="evidence" value="ECO:0007669"/>
    <property type="project" value="TreeGrafter"/>
</dbReference>
<dbReference type="STRING" id="98765.A0A2R6NSQ9"/>
<dbReference type="PANTHER" id="PTHR13471">
    <property type="entry name" value="TETRATRICOPEPTIDE-LIKE HELICAL"/>
    <property type="match status" value="1"/>
</dbReference>
<reference evidence="5 6" key="1">
    <citation type="submission" date="2018-02" db="EMBL/GenBank/DDBJ databases">
        <title>Genome sequence of the basidiomycete white-rot fungus Phlebia centrifuga.</title>
        <authorList>
            <person name="Granchi Z."/>
            <person name="Peng M."/>
            <person name="de Vries R.P."/>
            <person name="Hilden K."/>
            <person name="Makela M.R."/>
            <person name="Grigoriev I."/>
            <person name="Riley R."/>
        </authorList>
    </citation>
    <scope>NUCLEOTIDE SEQUENCE [LARGE SCALE GENOMIC DNA]</scope>
    <source>
        <strain evidence="5 6">FBCC195</strain>
    </source>
</reference>
<evidence type="ECO:0000256" key="3">
    <source>
        <dbReference type="ARBA" id="ARBA00023242"/>
    </source>
</evidence>
<feature type="region of interest" description="Disordered" evidence="4">
    <location>
        <begin position="1"/>
        <end position="83"/>
    </location>
</feature>
<comment type="similarity">
    <text evidence="2">Belongs to the NRDE2 family.</text>
</comment>
<proteinExistence type="inferred from homology"/>
<organism evidence="5 6">
    <name type="scientific">Hermanssonia centrifuga</name>
    <dbReference type="NCBI Taxonomy" id="98765"/>
    <lineage>
        <taxon>Eukaryota</taxon>
        <taxon>Fungi</taxon>
        <taxon>Dikarya</taxon>
        <taxon>Basidiomycota</taxon>
        <taxon>Agaricomycotina</taxon>
        <taxon>Agaricomycetes</taxon>
        <taxon>Polyporales</taxon>
        <taxon>Meruliaceae</taxon>
        <taxon>Hermanssonia</taxon>
    </lineage>
</organism>
<dbReference type="SUPFAM" id="SSF48452">
    <property type="entry name" value="TPR-like"/>
    <property type="match status" value="1"/>
</dbReference>
<keyword evidence="3" id="KW-0539">Nucleus</keyword>
<dbReference type="AlphaFoldDB" id="A0A2R6NSQ9"/>
<protein>
    <submittedName>
        <fullName evidence="5">Uncharacterized protein</fullName>
    </submittedName>
</protein>
<comment type="subcellular location">
    <subcellularLocation>
        <location evidence="1">Nucleus</location>
    </subcellularLocation>
</comment>
<feature type="compositionally biased region" description="Basic and acidic residues" evidence="4">
    <location>
        <begin position="166"/>
        <end position="179"/>
    </location>
</feature>
<feature type="compositionally biased region" description="Low complexity" evidence="4">
    <location>
        <begin position="1"/>
        <end position="17"/>
    </location>
</feature>
<dbReference type="Pfam" id="PF08424">
    <property type="entry name" value="NRDE-2"/>
    <property type="match status" value="1"/>
</dbReference>